<dbReference type="EC" id="2.1.1.77" evidence="2"/>
<dbReference type="GO" id="GO:0046677">
    <property type="term" value="P:response to antibiotic"/>
    <property type="evidence" value="ECO:0007669"/>
    <property type="project" value="InterPro"/>
</dbReference>
<evidence type="ECO:0000313" key="2">
    <source>
        <dbReference type="EMBL" id="CAA9323467.1"/>
    </source>
</evidence>
<evidence type="ECO:0000256" key="1">
    <source>
        <dbReference type="SAM" id="MobiDB-lite"/>
    </source>
</evidence>
<dbReference type="EMBL" id="CADCUC010000215">
    <property type="protein sequence ID" value="CAA9323467.1"/>
    <property type="molecule type" value="Genomic_DNA"/>
</dbReference>
<dbReference type="GO" id="GO:0032259">
    <property type="term" value="P:methylation"/>
    <property type="evidence" value="ECO:0007669"/>
    <property type="project" value="UniProtKB-KW"/>
</dbReference>
<dbReference type="PANTHER" id="PTHR31299">
    <property type="entry name" value="ESTERASE, PUTATIVE (AFU_ORTHOLOGUE AFUA_1G05850)-RELATED"/>
    <property type="match status" value="1"/>
</dbReference>
<dbReference type="Gene3D" id="3.40.1660.10">
    <property type="entry name" value="EreA-like (biosynthetic domain)"/>
    <property type="match status" value="1"/>
</dbReference>
<proteinExistence type="predicted"/>
<keyword evidence="2" id="KW-0489">Methyltransferase</keyword>
<accession>A0A6J4L462</accession>
<dbReference type="AlphaFoldDB" id="A0A6J4L462"/>
<name>A0A6J4L462_9HYPH</name>
<dbReference type="Pfam" id="PF05139">
    <property type="entry name" value="Erythro_esteras"/>
    <property type="match status" value="1"/>
</dbReference>
<reference evidence="2" key="1">
    <citation type="submission" date="2020-02" db="EMBL/GenBank/DDBJ databases">
        <authorList>
            <person name="Meier V. D."/>
        </authorList>
    </citation>
    <scope>NUCLEOTIDE SEQUENCE</scope>
    <source>
        <strain evidence="2">AVDCRST_MAG90</strain>
    </source>
</reference>
<dbReference type="CDD" id="cd14728">
    <property type="entry name" value="Ere-like"/>
    <property type="match status" value="1"/>
</dbReference>
<gene>
    <name evidence="2" type="ORF">AVDCRST_MAG90-1101</name>
</gene>
<feature type="region of interest" description="Disordered" evidence="1">
    <location>
        <begin position="1"/>
        <end position="20"/>
    </location>
</feature>
<dbReference type="InterPro" id="IPR007815">
    <property type="entry name" value="Emycin_Estase"/>
</dbReference>
<keyword evidence="2" id="KW-0808">Transferase</keyword>
<sequence>PTTPSPTPPRKGQGSAASTRPLLPRSLLAPMIASLPTDRLDAILGRHAVLTATLNAGAEPEAFVALSRELSELDPVVEAIDAYRAAAGNLSGLDALLDDAGTDREMRALVDWLKAHNARVPDPNRQVGFYGLDLYGLGASIEMVADHLAKRDPAAADEARVRYACLSAYQDDPTDYAYDSLRPGFDTCEEEVGAALKLLEERLAPGADPVSFDALQNARAVVSGEKYYRTMSRGGPSSWNLRDQHMFDSLTTILDARGSGAKAVVWAHNSHVGNAAATEMSRRGEHNIGQLCRRRFGEEARLIGFGTDRGAVMAASRWGGDPQVKEVRPSLEGSYGRLLREAARDPFWLDLRPGIHDSLRQALKPERLERAIGVLYLPETERLSHYYDASLPEEFDAFLWFEETRAVTPVTDDDRTLPADHPLAP</sequence>
<dbReference type="Gene3D" id="6.10.140.1950">
    <property type="match status" value="1"/>
</dbReference>
<dbReference type="SUPFAM" id="SSF159501">
    <property type="entry name" value="EreA/ChaN-like"/>
    <property type="match status" value="1"/>
</dbReference>
<organism evidence="2">
    <name type="scientific">uncultured Microvirga sp</name>
    <dbReference type="NCBI Taxonomy" id="412392"/>
    <lineage>
        <taxon>Bacteria</taxon>
        <taxon>Pseudomonadati</taxon>
        <taxon>Pseudomonadota</taxon>
        <taxon>Alphaproteobacteria</taxon>
        <taxon>Hyphomicrobiales</taxon>
        <taxon>Methylobacteriaceae</taxon>
        <taxon>Microvirga</taxon>
        <taxon>environmental samples</taxon>
    </lineage>
</organism>
<dbReference type="GO" id="GO:0004719">
    <property type="term" value="F:protein-L-isoaspartate (D-aspartate) O-methyltransferase activity"/>
    <property type="evidence" value="ECO:0007669"/>
    <property type="project" value="UniProtKB-EC"/>
</dbReference>
<protein>
    <submittedName>
        <fullName evidence="2">Protein-L-isoaspartate O-methyltransferase</fullName>
        <ecNumber evidence="2">2.1.1.77</ecNumber>
    </submittedName>
</protein>
<dbReference type="InterPro" id="IPR052036">
    <property type="entry name" value="Hydrolase/PRTase-associated"/>
</dbReference>
<feature type="non-terminal residue" evidence="2">
    <location>
        <position position="1"/>
    </location>
</feature>
<dbReference type="PANTHER" id="PTHR31299:SF0">
    <property type="entry name" value="ESTERASE, PUTATIVE (AFU_ORTHOLOGUE AFUA_1G05850)-RELATED"/>
    <property type="match status" value="1"/>
</dbReference>